<feature type="domain" description="Carboxylesterase type B" evidence="7">
    <location>
        <begin position="35"/>
        <end position="553"/>
    </location>
</feature>
<feature type="chain" id="PRO_5035339692" description="Carboxylic ester hydrolase" evidence="6">
    <location>
        <begin position="25"/>
        <end position="570"/>
    </location>
</feature>
<comment type="similarity">
    <text evidence="1 6">Belongs to the type-B carboxylesterase/lipase family.</text>
</comment>
<dbReference type="InterPro" id="IPR029058">
    <property type="entry name" value="AB_hydrolase_fold"/>
</dbReference>
<evidence type="ECO:0000256" key="6">
    <source>
        <dbReference type="RuleBase" id="RU361235"/>
    </source>
</evidence>
<keyword evidence="9" id="KW-1185">Reference proteome</keyword>
<dbReference type="InterPro" id="IPR002018">
    <property type="entry name" value="CarbesteraseB"/>
</dbReference>
<evidence type="ECO:0000256" key="3">
    <source>
        <dbReference type="ARBA" id="ARBA00022801"/>
    </source>
</evidence>
<keyword evidence="4" id="KW-1015">Disulfide bond</keyword>
<gene>
    <name evidence="8" type="ORF">HICCMSTLAB_LOCUS507</name>
</gene>
<keyword evidence="2" id="KW-0719">Serine esterase</keyword>
<proteinExistence type="inferred from homology"/>
<sequence>MKSSINFSLFAVVISIVLITVLSSDDSLENLNKDRPIVEVHEGKLRGVQEKNYNGTDYFYAFRGIPYAKPPVGDLRFKEPEPVEPWSDIRDAQFFGNMCAQFHWGLKHLEGSDDCLHLNVYTTDLTPEEPRATMVSLHGGAFFWGTGNDLLYGPDFLIKKNIVLVTVNYRLGIFGFLNLDDEEVPGNQGLKDQILALKWIKNNIAKFGGDPTRITLFGHSAGAASVHFLSFVPAAQELFHRVILQSGLATVPWASPSQPMTYAATRVARNLGCNDTDTKELIKFLQSVDAVKLADIVHKTFNPQKYYTPEKPFVPSIDSKSKNPILLASISDLAKQSIKKPTIVGYNTEEAIFLLAEAEDDDYQYIDMLLIFSNGKKFLQDRGVSSGDVKKYFMGDKKFNRTNAAPIIQLLQAYFQTTYVDEFLEIQTTEVPDIPVYLYKFDYYSKETAMVQKFFKSDLKENFNCLCLSGTAHAEEIPYLFYCKFFLNLGIEQPISFPSGRIVQQRMLTLWTNFAKTGNPNLPKSEVISVDWKPVDNSTEFNCLKISDNLTMIQEPNILRQLEIFARHDE</sequence>
<dbReference type="PANTHER" id="PTHR43142:SF1">
    <property type="entry name" value="CARBOXYLIC ESTER HYDROLASE"/>
    <property type="match status" value="1"/>
</dbReference>
<keyword evidence="5" id="KW-0325">Glycoprotein</keyword>
<dbReference type="EC" id="3.1.1.-" evidence="6"/>
<evidence type="ECO:0000256" key="2">
    <source>
        <dbReference type="ARBA" id="ARBA00022487"/>
    </source>
</evidence>
<dbReference type="PROSITE" id="PS00122">
    <property type="entry name" value="CARBOXYLESTERASE_B_1"/>
    <property type="match status" value="1"/>
</dbReference>
<dbReference type="PANTHER" id="PTHR43142">
    <property type="entry name" value="CARBOXYLIC ESTER HYDROLASE"/>
    <property type="match status" value="1"/>
</dbReference>
<dbReference type="OrthoDB" id="19653at2759"/>
<dbReference type="SUPFAM" id="SSF53474">
    <property type="entry name" value="alpha/beta-Hydrolases"/>
    <property type="match status" value="1"/>
</dbReference>
<keyword evidence="3 6" id="KW-0378">Hydrolase</keyword>
<protein>
    <recommendedName>
        <fullName evidence="6">Carboxylic ester hydrolase</fullName>
        <ecNumber evidence="6">3.1.1.-</ecNumber>
    </recommendedName>
</protein>
<evidence type="ECO:0000313" key="8">
    <source>
        <dbReference type="EMBL" id="CAG5073581.1"/>
    </source>
</evidence>
<evidence type="ECO:0000313" key="9">
    <source>
        <dbReference type="Proteomes" id="UP000786811"/>
    </source>
</evidence>
<evidence type="ECO:0000256" key="5">
    <source>
        <dbReference type="ARBA" id="ARBA00023180"/>
    </source>
</evidence>
<dbReference type="Proteomes" id="UP000786811">
    <property type="component" value="Unassembled WGS sequence"/>
</dbReference>
<evidence type="ECO:0000256" key="1">
    <source>
        <dbReference type="ARBA" id="ARBA00005964"/>
    </source>
</evidence>
<organism evidence="8 9">
    <name type="scientific">Cotesia congregata</name>
    <name type="common">Parasitoid wasp</name>
    <name type="synonym">Apanteles congregatus</name>
    <dbReference type="NCBI Taxonomy" id="51543"/>
    <lineage>
        <taxon>Eukaryota</taxon>
        <taxon>Metazoa</taxon>
        <taxon>Ecdysozoa</taxon>
        <taxon>Arthropoda</taxon>
        <taxon>Hexapoda</taxon>
        <taxon>Insecta</taxon>
        <taxon>Pterygota</taxon>
        <taxon>Neoptera</taxon>
        <taxon>Endopterygota</taxon>
        <taxon>Hymenoptera</taxon>
        <taxon>Apocrita</taxon>
        <taxon>Ichneumonoidea</taxon>
        <taxon>Braconidae</taxon>
        <taxon>Microgastrinae</taxon>
        <taxon>Cotesia</taxon>
    </lineage>
</organism>
<dbReference type="EMBL" id="CAJNRD030001114">
    <property type="protein sequence ID" value="CAG5073581.1"/>
    <property type="molecule type" value="Genomic_DNA"/>
</dbReference>
<dbReference type="AlphaFoldDB" id="A0A8J2EAL6"/>
<evidence type="ECO:0000256" key="4">
    <source>
        <dbReference type="ARBA" id="ARBA00023157"/>
    </source>
</evidence>
<keyword evidence="6" id="KW-0732">Signal</keyword>
<name>A0A8J2EAL6_COTCN</name>
<dbReference type="InterPro" id="IPR019826">
    <property type="entry name" value="Carboxylesterase_B_AS"/>
</dbReference>
<dbReference type="Pfam" id="PF00135">
    <property type="entry name" value="COesterase"/>
    <property type="match status" value="1"/>
</dbReference>
<feature type="signal peptide" evidence="6">
    <location>
        <begin position="1"/>
        <end position="24"/>
    </location>
</feature>
<dbReference type="Gene3D" id="3.40.50.1820">
    <property type="entry name" value="alpha/beta hydrolase"/>
    <property type="match status" value="1"/>
</dbReference>
<accession>A0A8J2EAL6</accession>
<comment type="caution">
    <text evidence="8">The sequence shown here is derived from an EMBL/GenBank/DDBJ whole genome shotgun (WGS) entry which is preliminary data.</text>
</comment>
<evidence type="ECO:0000259" key="7">
    <source>
        <dbReference type="Pfam" id="PF00135"/>
    </source>
</evidence>
<dbReference type="GO" id="GO:0052689">
    <property type="term" value="F:carboxylic ester hydrolase activity"/>
    <property type="evidence" value="ECO:0007669"/>
    <property type="project" value="UniProtKB-KW"/>
</dbReference>
<reference evidence="8" key="1">
    <citation type="submission" date="2021-04" db="EMBL/GenBank/DDBJ databases">
        <authorList>
            <person name="Chebbi M.A.C M."/>
        </authorList>
    </citation>
    <scope>NUCLEOTIDE SEQUENCE</scope>
</reference>